<dbReference type="PANTHER" id="PTHR14942:SF0">
    <property type="entry name" value="U11_U12 SMALL NUCLEAR RIBONUCLEOPROTEIN 25 KDA PROTEIN"/>
    <property type="match status" value="1"/>
</dbReference>
<dbReference type="Proteomes" id="UP000009022">
    <property type="component" value="Unassembled WGS sequence"/>
</dbReference>
<dbReference type="InterPro" id="IPR029071">
    <property type="entry name" value="Ubiquitin-like_domsf"/>
</dbReference>
<dbReference type="Gene3D" id="3.10.20.90">
    <property type="entry name" value="Phosphatidylinositol 3-kinase Catalytic Subunit, Chain A, domain 1"/>
    <property type="match status" value="1"/>
</dbReference>
<dbReference type="eggNOG" id="ENOG502RXSI">
    <property type="taxonomic scope" value="Eukaryota"/>
</dbReference>
<dbReference type="PANTHER" id="PTHR14942">
    <property type="entry name" value="U11/U12 SMALL NUCLEAR RIBONUCLEOPROTEIN 25 KDA PROTEIN"/>
    <property type="match status" value="1"/>
</dbReference>
<keyword evidence="3" id="KW-1185">Reference proteome</keyword>
<accession>B3S463</accession>
<dbReference type="PhylomeDB" id="B3S463"/>
<dbReference type="GO" id="GO:0005689">
    <property type="term" value="C:U12-type spliceosomal complex"/>
    <property type="evidence" value="ECO:0000318"/>
    <property type="project" value="GO_Central"/>
</dbReference>
<evidence type="ECO:0000313" key="3">
    <source>
        <dbReference type="Proteomes" id="UP000009022"/>
    </source>
</evidence>
<dbReference type="InterPro" id="IPR039690">
    <property type="entry name" value="SNRNP25"/>
</dbReference>
<dbReference type="STRING" id="10228.B3S463"/>
<dbReference type="OMA" id="KHVWANF"/>
<dbReference type="RefSeq" id="XP_002115134.1">
    <property type="nucleotide sequence ID" value="XM_002115098.1"/>
</dbReference>
<dbReference type="FunCoup" id="B3S463">
    <property type="interactions" value="591"/>
</dbReference>
<protein>
    <recommendedName>
        <fullName evidence="1">SNRNP25 ubiquitin-like domain-containing protein</fullName>
    </recommendedName>
</protein>
<dbReference type="HOGENOM" id="CLU_094998_1_0_1"/>
<proteinExistence type="predicted"/>
<gene>
    <name evidence="2" type="ORF">TRIADDRAFT_58967</name>
</gene>
<dbReference type="InterPro" id="IPR040610">
    <property type="entry name" value="SNRNP25_ubiquitin"/>
</dbReference>
<dbReference type="GeneID" id="6756346"/>
<dbReference type="KEGG" id="tad:TRIADDRAFT_58967"/>
<name>B3S463_TRIAD</name>
<dbReference type="GO" id="GO:0000398">
    <property type="term" value="P:mRNA splicing, via spliceosome"/>
    <property type="evidence" value="ECO:0007669"/>
    <property type="project" value="InterPro"/>
</dbReference>
<organism evidence="2 3">
    <name type="scientific">Trichoplax adhaerens</name>
    <name type="common">Trichoplax reptans</name>
    <dbReference type="NCBI Taxonomy" id="10228"/>
    <lineage>
        <taxon>Eukaryota</taxon>
        <taxon>Metazoa</taxon>
        <taxon>Placozoa</taxon>
        <taxon>Uniplacotomia</taxon>
        <taxon>Trichoplacea</taxon>
        <taxon>Trichoplacidae</taxon>
        <taxon>Trichoplax</taxon>
    </lineage>
</organism>
<evidence type="ECO:0000313" key="2">
    <source>
        <dbReference type="EMBL" id="EDV22590.1"/>
    </source>
</evidence>
<dbReference type="InParanoid" id="B3S463"/>
<dbReference type="Pfam" id="PF18036">
    <property type="entry name" value="Ubiquitin_4"/>
    <property type="match status" value="1"/>
</dbReference>
<sequence>MAEDQLLTHNHAMAIFRNSIAEMTKDSLLASLPNDVTIDEVNSLIALDYGLAMTVTVCKDSRERIAVIVPQTATIKQFKKAFQRQTLLHLKRKGESRRINWKYYWKSYWLIYEGIKLEKDDSNLIDYGIGNGAMLTFAKRLQQKGRVKSYNAQL</sequence>
<dbReference type="OrthoDB" id="72819at2759"/>
<evidence type="ECO:0000259" key="1">
    <source>
        <dbReference type="Pfam" id="PF18036"/>
    </source>
</evidence>
<dbReference type="CDD" id="cd17058">
    <property type="entry name" value="Ubl_SNRNP25"/>
    <property type="match status" value="1"/>
</dbReference>
<reference evidence="2 3" key="1">
    <citation type="journal article" date="2008" name="Nature">
        <title>The Trichoplax genome and the nature of placozoans.</title>
        <authorList>
            <person name="Srivastava M."/>
            <person name="Begovic E."/>
            <person name="Chapman J."/>
            <person name="Putnam N.H."/>
            <person name="Hellsten U."/>
            <person name="Kawashima T."/>
            <person name="Kuo A."/>
            <person name="Mitros T."/>
            <person name="Salamov A."/>
            <person name="Carpenter M.L."/>
            <person name="Signorovitch A.Y."/>
            <person name="Moreno M.A."/>
            <person name="Kamm K."/>
            <person name="Grimwood J."/>
            <person name="Schmutz J."/>
            <person name="Shapiro H."/>
            <person name="Grigoriev I.V."/>
            <person name="Buss L.W."/>
            <person name="Schierwater B."/>
            <person name="Dellaporta S.L."/>
            <person name="Rokhsar D.S."/>
        </authorList>
    </citation>
    <scope>NUCLEOTIDE SEQUENCE [LARGE SCALE GENOMIC DNA]</scope>
    <source>
        <strain evidence="2 3">Grell-BS-1999</strain>
    </source>
</reference>
<dbReference type="SUPFAM" id="SSF54236">
    <property type="entry name" value="Ubiquitin-like"/>
    <property type="match status" value="1"/>
</dbReference>
<dbReference type="AlphaFoldDB" id="B3S463"/>
<dbReference type="CTD" id="6756346"/>
<dbReference type="EMBL" id="DS985249">
    <property type="protein sequence ID" value="EDV22590.1"/>
    <property type="molecule type" value="Genomic_DNA"/>
</dbReference>
<feature type="domain" description="SNRNP25 ubiquitin-like" evidence="1">
    <location>
        <begin position="53"/>
        <end position="141"/>
    </location>
</feature>